<dbReference type="STRING" id="356660.SAMN05444336_108141"/>
<evidence type="ECO:0000259" key="3">
    <source>
        <dbReference type="PROSITE" id="PS50943"/>
    </source>
</evidence>
<keyword evidence="5" id="KW-1185">Reference proteome</keyword>
<dbReference type="Gene3D" id="2.60.120.10">
    <property type="entry name" value="Jelly Rolls"/>
    <property type="match status" value="1"/>
</dbReference>
<name>A0A1H3DTI4_9RHOB</name>
<dbReference type="PANTHER" id="PTHR46797:SF2">
    <property type="entry name" value="TRANSCRIPTIONAL REGULATOR"/>
    <property type="match status" value="1"/>
</dbReference>
<dbReference type="PANTHER" id="PTHR46797">
    <property type="entry name" value="HTH-TYPE TRANSCRIPTIONAL REGULATOR"/>
    <property type="match status" value="1"/>
</dbReference>
<accession>A0A1H3DTI4</accession>
<feature type="region of interest" description="Disordered" evidence="2">
    <location>
        <begin position="1"/>
        <end position="52"/>
    </location>
</feature>
<dbReference type="GO" id="GO:0005829">
    <property type="term" value="C:cytosol"/>
    <property type="evidence" value="ECO:0007669"/>
    <property type="project" value="TreeGrafter"/>
</dbReference>
<sequence>MSLKKNEKDAEGVGASSPRKSTTSAKAPGPAGPKKAREAARTADSGGEPEAYADADAKVGAVVRFERQRRGWSLGVLAEQAMISVPMLSQIERGQATPSLRTLRLLAGALEVPITEFFRDDAQEEGANPYIVRADQRRRLTLKPTGIDKQFLMPPGASLLEMWEFVFAPGGTSGGALYNHQGEKAGVVIKGRIKLLIGDDVYELSEGDSFRFSSMLRHRVDNETDEEARVLWVLTPPASGGRAPSRQ</sequence>
<dbReference type="GO" id="GO:0003677">
    <property type="term" value="F:DNA binding"/>
    <property type="evidence" value="ECO:0007669"/>
    <property type="project" value="UniProtKB-KW"/>
</dbReference>
<evidence type="ECO:0000256" key="2">
    <source>
        <dbReference type="SAM" id="MobiDB-lite"/>
    </source>
</evidence>
<organism evidence="4 5">
    <name type="scientific">Albimonas donghaensis</name>
    <dbReference type="NCBI Taxonomy" id="356660"/>
    <lineage>
        <taxon>Bacteria</taxon>
        <taxon>Pseudomonadati</taxon>
        <taxon>Pseudomonadota</taxon>
        <taxon>Alphaproteobacteria</taxon>
        <taxon>Rhodobacterales</taxon>
        <taxon>Paracoccaceae</taxon>
        <taxon>Albimonas</taxon>
    </lineage>
</organism>
<dbReference type="OrthoDB" id="9814751at2"/>
<dbReference type="InterPro" id="IPR011051">
    <property type="entry name" value="RmlC_Cupin_sf"/>
</dbReference>
<dbReference type="EMBL" id="FNMZ01000008">
    <property type="protein sequence ID" value="SDX69657.1"/>
    <property type="molecule type" value="Genomic_DNA"/>
</dbReference>
<dbReference type="CDD" id="cd00093">
    <property type="entry name" value="HTH_XRE"/>
    <property type="match status" value="1"/>
</dbReference>
<feature type="compositionally biased region" description="Basic and acidic residues" evidence="2">
    <location>
        <begin position="1"/>
        <end position="11"/>
    </location>
</feature>
<evidence type="ECO:0000313" key="4">
    <source>
        <dbReference type="EMBL" id="SDX69657.1"/>
    </source>
</evidence>
<dbReference type="RefSeq" id="WP_092684281.1">
    <property type="nucleotide sequence ID" value="NZ_FNMZ01000008.1"/>
</dbReference>
<dbReference type="AlphaFoldDB" id="A0A1H3DTI4"/>
<dbReference type="InterPro" id="IPR013096">
    <property type="entry name" value="Cupin_2"/>
</dbReference>
<dbReference type="CDD" id="cd02209">
    <property type="entry name" value="cupin_XRE_C"/>
    <property type="match status" value="1"/>
</dbReference>
<dbReference type="Proteomes" id="UP000199118">
    <property type="component" value="Unassembled WGS sequence"/>
</dbReference>
<dbReference type="PROSITE" id="PS50943">
    <property type="entry name" value="HTH_CROC1"/>
    <property type="match status" value="1"/>
</dbReference>
<dbReference type="SUPFAM" id="SSF51182">
    <property type="entry name" value="RmlC-like cupins"/>
    <property type="match status" value="1"/>
</dbReference>
<dbReference type="Pfam" id="PF01381">
    <property type="entry name" value="HTH_3"/>
    <property type="match status" value="1"/>
</dbReference>
<dbReference type="InterPro" id="IPR010982">
    <property type="entry name" value="Lambda_DNA-bd_dom_sf"/>
</dbReference>
<feature type="domain" description="HTH cro/C1-type" evidence="3">
    <location>
        <begin position="63"/>
        <end position="117"/>
    </location>
</feature>
<dbReference type="SMART" id="SM00530">
    <property type="entry name" value="HTH_XRE"/>
    <property type="match status" value="1"/>
</dbReference>
<dbReference type="Gene3D" id="1.10.260.40">
    <property type="entry name" value="lambda repressor-like DNA-binding domains"/>
    <property type="match status" value="1"/>
</dbReference>
<dbReference type="GO" id="GO:0003700">
    <property type="term" value="F:DNA-binding transcription factor activity"/>
    <property type="evidence" value="ECO:0007669"/>
    <property type="project" value="TreeGrafter"/>
</dbReference>
<keyword evidence="1" id="KW-0238">DNA-binding</keyword>
<reference evidence="4 5" key="1">
    <citation type="submission" date="2016-10" db="EMBL/GenBank/DDBJ databases">
        <authorList>
            <person name="de Groot N.N."/>
        </authorList>
    </citation>
    <scope>NUCLEOTIDE SEQUENCE [LARGE SCALE GENOMIC DNA]</scope>
    <source>
        <strain evidence="4 5">DSM 17890</strain>
    </source>
</reference>
<evidence type="ECO:0000256" key="1">
    <source>
        <dbReference type="ARBA" id="ARBA00023125"/>
    </source>
</evidence>
<evidence type="ECO:0000313" key="5">
    <source>
        <dbReference type="Proteomes" id="UP000199118"/>
    </source>
</evidence>
<proteinExistence type="predicted"/>
<dbReference type="InterPro" id="IPR050807">
    <property type="entry name" value="TransReg_Diox_bact_type"/>
</dbReference>
<dbReference type="InterPro" id="IPR001387">
    <property type="entry name" value="Cro/C1-type_HTH"/>
</dbReference>
<dbReference type="SUPFAM" id="SSF47413">
    <property type="entry name" value="lambda repressor-like DNA-binding domains"/>
    <property type="match status" value="1"/>
</dbReference>
<dbReference type="InterPro" id="IPR014710">
    <property type="entry name" value="RmlC-like_jellyroll"/>
</dbReference>
<gene>
    <name evidence="4" type="ORF">SAMN05444336_108141</name>
</gene>
<protein>
    <submittedName>
        <fullName evidence="4">Transcriptional regulator, XRE family with cupin sensor</fullName>
    </submittedName>
</protein>
<dbReference type="Pfam" id="PF07883">
    <property type="entry name" value="Cupin_2"/>
    <property type="match status" value="1"/>
</dbReference>